<evidence type="ECO:0000259" key="6">
    <source>
        <dbReference type="PROSITE" id="PS50885"/>
    </source>
</evidence>
<dbReference type="SMART" id="SM00304">
    <property type="entry name" value="HAMP"/>
    <property type="match status" value="2"/>
</dbReference>
<feature type="domain" description="Methyl-accepting transducer" evidence="5">
    <location>
        <begin position="349"/>
        <end position="578"/>
    </location>
</feature>
<dbReference type="PANTHER" id="PTHR43531">
    <property type="entry name" value="PROTEIN ICFG"/>
    <property type="match status" value="1"/>
</dbReference>
<dbReference type="SUPFAM" id="SSF58104">
    <property type="entry name" value="Methyl-accepting chemotaxis protein (MCP) signaling domain"/>
    <property type="match status" value="1"/>
</dbReference>
<feature type="transmembrane region" description="Helical" evidence="4">
    <location>
        <begin position="191"/>
        <end position="210"/>
    </location>
</feature>
<organism evidence="7 8">
    <name type="scientific">Caulobacter rhizosphaerae</name>
    <dbReference type="NCBI Taxonomy" id="2010972"/>
    <lineage>
        <taxon>Bacteria</taxon>
        <taxon>Pseudomonadati</taxon>
        <taxon>Pseudomonadota</taxon>
        <taxon>Alphaproteobacteria</taxon>
        <taxon>Caulobacterales</taxon>
        <taxon>Caulobacteraceae</taxon>
        <taxon>Caulobacter</taxon>
    </lineage>
</organism>
<dbReference type="InterPro" id="IPR003660">
    <property type="entry name" value="HAMP_dom"/>
</dbReference>
<dbReference type="PROSITE" id="PS50885">
    <property type="entry name" value="HAMP"/>
    <property type="match status" value="2"/>
</dbReference>
<keyword evidence="4" id="KW-0472">Membrane</keyword>
<dbReference type="RefSeq" id="WP_310031103.1">
    <property type="nucleotide sequence ID" value="NZ_JAVDRL010000005.1"/>
</dbReference>
<feature type="domain" description="HAMP" evidence="6">
    <location>
        <begin position="292"/>
        <end position="344"/>
    </location>
</feature>
<dbReference type="SUPFAM" id="SSF158472">
    <property type="entry name" value="HAMP domain-like"/>
    <property type="match status" value="1"/>
</dbReference>
<dbReference type="PROSITE" id="PS50111">
    <property type="entry name" value="CHEMOTAXIS_TRANSDUC_2"/>
    <property type="match status" value="1"/>
</dbReference>
<dbReference type="Gene3D" id="1.10.287.950">
    <property type="entry name" value="Methyl-accepting chemotaxis protein"/>
    <property type="match status" value="1"/>
</dbReference>
<evidence type="ECO:0000256" key="1">
    <source>
        <dbReference type="ARBA" id="ARBA00022500"/>
    </source>
</evidence>
<dbReference type="Pfam" id="PF00015">
    <property type="entry name" value="MCPsignal"/>
    <property type="match status" value="1"/>
</dbReference>
<dbReference type="InterPro" id="IPR004089">
    <property type="entry name" value="MCPsignal_dom"/>
</dbReference>
<comment type="caution">
    <text evidence="7">The sequence shown here is derived from an EMBL/GenBank/DDBJ whole genome shotgun (WGS) entry which is preliminary data.</text>
</comment>
<dbReference type="PRINTS" id="PR00260">
    <property type="entry name" value="CHEMTRNSDUCR"/>
</dbReference>
<dbReference type="EMBL" id="JAVDRL010000005">
    <property type="protein sequence ID" value="MDR6531241.1"/>
    <property type="molecule type" value="Genomic_DNA"/>
</dbReference>
<keyword evidence="8" id="KW-1185">Reference proteome</keyword>
<protein>
    <submittedName>
        <fullName evidence="7">Methyl-accepting chemotaxis protein</fullName>
    </submittedName>
</protein>
<dbReference type="PANTHER" id="PTHR43531:SF11">
    <property type="entry name" value="METHYL-ACCEPTING CHEMOTAXIS PROTEIN 3"/>
    <property type="match status" value="1"/>
</dbReference>
<keyword evidence="1" id="KW-0145">Chemotaxis</keyword>
<evidence type="ECO:0000313" key="8">
    <source>
        <dbReference type="Proteomes" id="UP001262754"/>
    </source>
</evidence>
<dbReference type="InterPro" id="IPR051310">
    <property type="entry name" value="MCP_chemotaxis"/>
</dbReference>
<keyword evidence="4" id="KW-1133">Transmembrane helix</keyword>
<dbReference type="CDD" id="cd06225">
    <property type="entry name" value="HAMP"/>
    <property type="match status" value="1"/>
</dbReference>
<keyword evidence="4" id="KW-0812">Transmembrane</keyword>
<reference evidence="7 8" key="1">
    <citation type="submission" date="2023-07" db="EMBL/GenBank/DDBJ databases">
        <title>Sorghum-associated microbial communities from plants grown in Nebraska, USA.</title>
        <authorList>
            <person name="Schachtman D."/>
        </authorList>
    </citation>
    <scope>NUCLEOTIDE SEQUENCE [LARGE SCALE GENOMIC DNA]</scope>
    <source>
        <strain evidence="7 8">DS2154</strain>
    </source>
</reference>
<name>A0ABU1MZW1_9CAUL</name>
<evidence type="ECO:0000256" key="3">
    <source>
        <dbReference type="PROSITE-ProRule" id="PRU00284"/>
    </source>
</evidence>
<dbReference type="Proteomes" id="UP001262754">
    <property type="component" value="Unassembled WGS sequence"/>
</dbReference>
<dbReference type="InterPro" id="IPR004090">
    <property type="entry name" value="Chemotax_Me-accpt_rcpt"/>
</dbReference>
<comment type="similarity">
    <text evidence="2">Belongs to the methyl-accepting chemotaxis (MCP) protein family.</text>
</comment>
<dbReference type="SMART" id="SM00283">
    <property type="entry name" value="MA"/>
    <property type="match status" value="1"/>
</dbReference>
<feature type="transmembrane region" description="Helical" evidence="4">
    <location>
        <begin position="12"/>
        <end position="32"/>
    </location>
</feature>
<accession>A0ABU1MZW1</accession>
<dbReference type="PROSITE" id="PS51257">
    <property type="entry name" value="PROKAR_LIPOPROTEIN"/>
    <property type="match status" value="1"/>
</dbReference>
<sequence length="609" mass="63194">MGFDDLKISIKVLLPAVTLAAAVLGCTGMGVWQQKSLQDATRVLVEHRSPAEVQSARFSRRLSMMGHAANRVVTYEGTSDAARSASKDLDKVYGEGKDSLDKMVKADPSIAPTAQGFRQRIDALYADGRAAADLGLANDDAGAIARLSALDPAIESLSKDAKAWGDGYHVETDALVAHANRKANQGALTTMLLGLAAAIGGMGFALWIGASKISRPVAALSKTMTTLAQGDLDVTVAGAARKDEVGLMARAVQVFKDNAAALRASQAEQQRITAAGEAERLRNEAASQGAARDQAFVMERIAAGLARLSRGDLTVRVVEPFPEGYGQLRTDFNGAMDHLDQAMGQILTAVGGIGRSSDEITAAADNTARRSEQQAASLEETAAALDEITATVRRASQGANDAARVVGSTREDAERSGEVVRGAVAAMTGIEQSSQQIGQIIGVIDEIAFQTNLLALNAGVEAARAGDAGRGFAVVAQEVRALAQRSAEAAKEIKTLISTSAGQVGQGVKLVGQTGEALEGIVFKVGEIDALVKELAASAGEQATGLNEVNAAVNQMDQGVQQNAAMIEQATAVSHALKTEIGGLVQMMGRFQVTSGHASAGVAPMRRAG</sequence>
<dbReference type="CDD" id="cd11386">
    <property type="entry name" value="MCP_signal"/>
    <property type="match status" value="1"/>
</dbReference>
<feature type="domain" description="HAMP" evidence="6">
    <location>
        <begin position="211"/>
        <end position="264"/>
    </location>
</feature>
<dbReference type="Pfam" id="PF00672">
    <property type="entry name" value="HAMP"/>
    <property type="match status" value="1"/>
</dbReference>
<dbReference type="Gene3D" id="1.10.8.500">
    <property type="entry name" value="HAMP domain in histidine kinase"/>
    <property type="match status" value="1"/>
</dbReference>
<proteinExistence type="inferred from homology"/>
<evidence type="ECO:0000259" key="5">
    <source>
        <dbReference type="PROSITE" id="PS50111"/>
    </source>
</evidence>
<gene>
    <name evidence="7" type="ORF">J2800_001983</name>
</gene>
<keyword evidence="3" id="KW-0807">Transducer</keyword>
<evidence type="ECO:0000256" key="4">
    <source>
        <dbReference type="SAM" id="Phobius"/>
    </source>
</evidence>
<evidence type="ECO:0000256" key="2">
    <source>
        <dbReference type="ARBA" id="ARBA00029447"/>
    </source>
</evidence>
<evidence type="ECO:0000313" key="7">
    <source>
        <dbReference type="EMBL" id="MDR6531241.1"/>
    </source>
</evidence>